<dbReference type="Proteomes" id="UP001348149">
    <property type="component" value="Unassembled WGS sequence"/>
</dbReference>
<keyword evidence="4" id="KW-1185">Reference proteome</keyword>
<gene>
    <name evidence="3" type="ORF">VK792_11395</name>
</gene>
<feature type="domain" description="DUF2061" evidence="2">
    <location>
        <begin position="8"/>
        <end position="59"/>
    </location>
</feature>
<keyword evidence="1" id="KW-1133">Transmembrane helix</keyword>
<keyword evidence="1" id="KW-0472">Membrane</keyword>
<accession>A0ABU6HL49</accession>
<comment type="caution">
    <text evidence="3">The sequence shown here is derived from an EMBL/GenBank/DDBJ whole genome shotgun (WGS) entry which is preliminary data.</text>
</comment>
<dbReference type="InterPro" id="IPR018638">
    <property type="entry name" value="DUF2061_membrane"/>
</dbReference>
<evidence type="ECO:0000313" key="3">
    <source>
        <dbReference type="EMBL" id="MEC3861890.1"/>
    </source>
</evidence>
<dbReference type="EMBL" id="JAYLLH010000014">
    <property type="protein sequence ID" value="MEC3861890.1"/>
    <property type="molecule type" value="Genomic_DNA"/>
</dbReference>
<keyword evidence="1" id="KW-0812">Transmembrane</keyword>
<dbReference type="Pfam" id="PF09834">
    <property type="entry name" value="DUF2061"/>
    <property type="match status" value="1"/>
</dbReference>
<protein>
    <submittedName>
        <fullName evidence="3">DUF2061 domain-containing protein</fullName>
    </submittedName>
</protein>
<feature type="transmembrane region" description="Helical" evidence="1">
    <location>
        <begin position="36"/>
        <end position="54"/>
    </location>
</feature>
<dbReference type="RefSeq" id="WP_326297617.1">
    <property type="nucleotide sequence ID" value="NZ_JAYLLH010000014.1"/>
</dbReference>
<evidence type="ECO:0000259" key="2">
    <source>
        <dbReference type="Pfam" id="PF09834"/>
    </source>
</evidence>
<reference evidence="3 4" key="1">
    <citation type="submission" date="2024-01" db="EMBL/GenBank/DDBJ databases">
        <title>Mesobacterium rodlantinim sp. nov., isolated from shallow sea hydrothermal systems off Kueishantao Island.</title>
        <authorList>
            <person name="Su Z."/>
            <person name="Tang K."/>
        </authorList>
    </citation>
    <scope>NUCLEOTIDE SEQUENCE [LARGE SCALE GENOMIC DNA]</scope>
    <source>
        <strain evidence="3 4">TK19101</strain>
    </source>
</reference>
<evidence type="ECO:0000313" key="4">
    <source>
        <dbReference type="Proteomes" id="UP001348149"/>
    </source>
</evidence>
<name>A0ABU6HL49_9RHOB</name>
<organism evidence="3 4">
    <name type="scientific">Mesobacterium hydrothermale</name>
    <dbReference type="NCBI Taxonomy" id="3111907"/>
    <lineage>
        <taxon>Bacteria</taxon>
        <taxon>Pseudomonadati</taxon>
        <taxon>Pseudomonadota</taxon>
        <taxon>Alphaproteobacteria</taxon>
        <taxon>Rhodobacterales</taxon>
        <taxon>Roseobacteraceae</taxon>
        <taxon>Mesobacterium</taxon>
    </lineage>
</organism>
<sequence>METRTRSLVKSVLWTVLGICVMALIGFVFTGSLRTGGAMALINAGIGFVSYLLYERLWANIAWGRDV</sequence>
<evidence type="ECO:0000256" key="1">
    <source>
        <dbReference type="SAM" id="Phobius"/>
    </source>
</evidence>
<feature type="transmembrane region" description="Helical" evidence="1">
    <location>
        <begin position="12"/>
        <end position="30"/>
    </location>
</feature>
<proteinExistence type="predicted"/>